<dbReference type="Gene3D" id="1.10.287.610">
    <property type="entry name" value="Helix hairpin bin"/>
    <property type="match status" value="1"/>
</dbReference>
<dbReference type="PROSITE" id="PS01056">
    <property type="entry name" value="DNA_LIGASE_N2"/>
    <property type="match status" value="1"/>
</dbReference>
<dbReference type="Pfam" id="PF12826">
    <property type="entry name" value="HHH_2"/>
    <property type="match status" value="1"/>
</dbReference>
<evidence type="ECO:0000256" key="11">
    <source>
        <dbReference type="RuleBase" id="RU000618"/>
    </source>
</evidence>
<dbReference type="EC" id="6.5.1.2" evidence="10 11"/>
<dbReference type="Pfam" id="PF03120">
    <property type="entry name" value="OB_DNA_ligase"/>
    <property type="match status" value="1"/>
</dbReference>
<dbReference type="SUPFAM" id="SSF52113">
    <property type="entry name" value="BRCT domain"/>
    <property type="match status" value="1"/>
</dbReference>
<feature type="binding site" evidence="10">
    <location>
        <position position="124"/>
    </location>
    <ligand>
        <name>NAD(+)</name>
        <dbReference type="ChEBI" id="CHEBI:57540"/>
    </ligand>
</feature>
<dbReference type="InterPro" id="IPR013840">
    <property type="entry name" value="DNAligase_N"/>
</dbReference>
<dbReference type="Pfam" id="PF01653">
    <property type="entry name" value="DNA_ligase_aden"/>
    <property type="match status" value="1"/>
</dbReference>
<dbReference type="InterPro" id="IPR036420">
    <property type="entry name" value="BRCT_dom_sf"/>
</dbReference>
<dbReference type="SUPFAM" id="SSF47781">
    <property type="entry name" value="RuvA domain 2-like"/>
    <property type="match status" value="2"/>
</dbReference>
<feature type="binding site" evidence="10">
    <location>
        <position position="427"/>
    </location>
    <ligand>
        <name>Zn(2+)</name>
        <dbReference type="ChEBI" id="CHEBI:29105"/>
    </ligand>
</feature>
<dbReference type="InterPro" id="IPR012340">
    <property type="entry name" value="NA-bd_OB-fold"/>
</dbReference>
<feature type="binding site" evidence="10">
    <location>
        <position position="449"/>
    </location>
    <ligand>
        <name>Zn(2+)</name>
        <dbReference type="ChEBI" id="CHEBI:29105"/>
    </ligand>
</feature>
<accession>A0ABT9DBJ3</accession>
<dbReference type="InterPro" id="IPR004149">
    <property type="entry name" value="Znf_DNAligase_C4"/>
</dbReference>
<dbReference type="InterPro" id="IPR013839">
    <property type="entry name" value="DNAligase_adenylation"/>
</dbReference>
<evidence type="ECO:0000256" key="6">
    <source>
        <dbReference type="ARBA" id="ARBA00022842"/>
    </source>
</evidence>
<keyword evidence="5 10" id="KW-0862">Zinc</keyword>
<keyword evidence="1 10" id="KW-0436">Ligase</keyword>
<feature type="binding site" evidence="10">
    <location>
        <position position="304"/>
    </location>
    <ligand>
        <name>NAD(+)</name>
        <dbReference type="ChEBI" id="CHEBI:57540"/>
    </ligand>
</feature>
<comment type="catalytic activity">
    <reaction evidence="9 10 11">
        <text>NAD(+) + (deoxyribonucleotide)n-3'-hydroxyl + 5'-phospho-(deoxyribonucleotide)m = (deoxyribonucleotide)n+m + AMP + beta-nicotinamide D-nucleotide.</text>
        <dbReference type="EC" id="6.5.1.2"/>
    </reaction>
</comment>
<dbReference type="InterPro" id="IPR033136">
    <property type="entry name" value="DNA_ligase_CS"/>
</dbReference>
<dbReference type="PIRSF" id="PIRSF001604">
    <property type="entry name" value="LigA"/>
    <property type="match status" value="1"/>
</dbReference>
<dbReference type="Gene3D" id="3.40.50.10190">
    <property type="entry name" value="BRCT domain"/>
    <property type="match status" value="1"/>
</dbReference>
<dbReference type="Pfam" id="PF03119">
    <property type="entry name" value="DNA_ligase_ZBD"/>
    <property type="match status" value="1"/>
</dbReference>
<evidence type="ECO:0000256" key="4">
    <source>
        <dbReference type="ARBA" id="ARBA00022763"/>
    </source>
</evidence>
<dbReference type="PROSITE" id="PS01055">
    <property type="entry name" value="DNA_LIGASE_N1"/>
    <property type="match status" value="1"/>
</dbReference>
<evidence type="ECO:0000313" key="13">
    <source>
        <dbReference type="EMBL" id="MDO8108240.1"/>
    </source>
</evidence>
<dbReference type="SMART" id="SM00532">
    <property type="entry name" value="LIGANc"/>
    <property type="match status" value="1"/>
</dbReference>
<dbReference type="Pfam" id="PF00533">
    <property type="entry name" value="BRCT"/>
    <property type="match status" value="1"/>
</dbReference>
<comment type="function">
    <text evidence="10">DNA ligase that catalyzes the formation of phosphodiester linkages between 5'-phosphoryl and 3'-hydroxyl groups in double-stranded DNA using NAD as a coenzyme and as the energy source for the reaction. It is essential for DNA replication and repair of damaged DNA.</text>
</comment>
<evidence type="ECO:0000256" key="10">
    <source>
        <dbReference type="HAMAP-Rule" id="MF_01588"/>
    </source>
</evidence>
<dbReference type="SUPFAM" id="SSF50249">
    <property type="entry name" value="Nucleic acid-binding proteins"/>
    <property type="match status" value="1"/>
</dbReference>
<dbReference type="NCBIfam" id="TIGR00575">
    <property type="entry name" value="dnlj"/>
    <property type="match status" value="1"/>
</dbReference>
<dbReference type="InterPro" id="IPR018239">
    <property type="entry name" value="DNA_ligase_AS"/>
</dbReference>
<evidence type="ECO:0000256" key="7">
    <source>
        <dbReference type="ARBA" id="ARBA00023027"/>
    </source>
</evidence>
<dbReference type="PANTHER" id="PTHR23389:SF9">
    <property type="entry name" value="DNA LIGASE"/>
    <property type="match status" value="1"/>
</dbReference>
<dbReference type="CDD" id="cd17748">
    <property type="entry name" value="BRCT_DNA_ligase_like"/>
    <property type="match status" value="1"/>
</dbReference>
<evidence type="ECO:0000256" key="3">
    <source>
        <dbReference type="ARBA" id="ARBA00022723"/>
    </source>
</evidence>
<keyword evidence="2 10" id="KW-0235">DNA replication</keyword>
<feature type="binding site" evidence="10">
    <location>
        <position position="147"/>
    </location>
    <ligand>
        <name>NAD(+)</name>
        <dbReference type="ChEBI" id="CHEBI:57540"/>
    </ligand>
</feature>
<dbReference type="Gene3D" id="3.30.470.30">
    <property type="entry name" value="DNA ligase/mRNA capping enzyme"/>
    <property type="match status" value="1"/>
</dbReference>
<dbReference type="NCBIfam" id="NF005932">
    <property type="entry name" value="PRK07956.1"/>
    <property type="match status" value="1"/>
</dbReference>
<feature type="binding site" evidence="10">
    <location>
        <position position="328"/>
    </location>
    <ligand>
        <name>NAD(+)</name>
        <dbReference type="ChEBI" id="CHEBI:57540"/>
    </ligand>
</feature>
<gene>
    <name evidence="10 13" type="primary">ligA</name>
    <name evidence="13" type="ORF">Q6348_13650</name>
</gene>
<dbReference type="SMART" id="SM00292">
    <property type="entry name" value="BRCT"/>
    <property type="match status" value="1"/>
</dbReference>
<dbReference type="Gene3D" id="1.10.150.20">
    <property type="entry name" value="5' to 3' exonuclease, C-terminal subdomain"/>
    <property type="match status" value="2"/>
</dbReference>
<dbReference type="SUPFAM" id="SSF56091">
    <property type="entry name" value="DNA ligase/mRNA capping enzyme, catalytic domain"/>
    <property type="match status" value="1"/>
</dbReference>
<dbReference type="Proteomes" id="UP001232536">
    <property type="component" value="Unassembled WGS sequence"/>
</dbReference>
<keyword evidence="4 10" id="KW-0227">DNA damage</keyword>
<organism evidence="13 14">
    <name type="scientific">Actinotalea lenta</name>
    <dbReference type="NCBI Taxonomy" id="3064654"/>
    <lineage>
        <taxon>Bacteria</taxon>
        <taxon>Bacillati</taxon>
        <taxon>Actinomycetota</taxon>
        <taxon>Actinomycetes</taxon>
        <taxon>Micrococcales</taxon>
        <taxon>Cellulomonadaceae</taxon>
        <taxon>Actinotalea</taxon>
    </lineage>
</organism>
<evidence type="ECO:0000256" key="1">
    <source>
        <dbReference type="ARBA" id="ARBA00022598"/>
    </source>
</evidence>
<evidence type="ECO:0000256" key="5">
    <source>
        <dbReference type="ARBA" id="ARBA00022833"/>
    </source>
</evidence>
<dbReference type="EMBL" id="JAUQYP010000001">
    <property type="protein sequence ID" value="MDO8108240.1"/>
    <property type="molecule type" value="Genomic_DNA"/>
</dbReference>
<feature type="domain" description="BRCT" evidence="12">
    <location>
        <begin position="685"/>
        <end position="760"/>
    </location>
</feature>
<proteinExistence type="inferred from homology"/>
<evidence type="ECO:0000259" key="12">
    <source>
        <dbReference type="PROSITE" id="PS50172"/>
    </source>
</evidence>
<evidence type="ECO:0000256" key="2">
    <source>
        <dbReference type="ARBA" id="ARBA00022705"/>
    </source>
</evidence>
<dbReference type="InterPro" id="IPR001357">
    <property type="entry name" value="BRCT_dom"/>
</dbReference>
<comment type="caution">
    <text evidence="13">The sequence shown here is derived from an EMBL/GenBank/DDBJ whole genome shotgun (WGS) entry which is preliminary data.</text>
</comment>
<dbReference type="InterPro" id="IPR010994">
    <property type="entry name" value="RuvA_2-like"/>
</dbReference>
<name>A0ABT9DBJ3_9CELL</name>
<dbReference type="PROSITE" id="PS50172">
    <property type="entry name" value="BRCT"/>
    <property type="match status" value="1"/>
</dbReference>
<feature type="active site" description="N6-AMP-lysine intermediate" evidence="10">
    <location>
        <position position="126"/>
    </location>
</feature>
<keyword evidence="14" id="KW-1185">Reference proteome</keyword>
<dbReference type="PANTHER" id="PTHR23389">
    <property type="entry name" value="CHROMOSOME TRANSMISSION FIDELITY FACTOR 18"/>
    <property type="match status" value="1"/>
</dbReference>
<dbReference type="Gene3D" id="6.20.10.30">
    <property type="match status" value="1"/>
</dbReference>
<dbReference type="InterPro" id="IPR041663">
    <property type="entry name" value="DisA/LigA_HHH"/>
</dbReference>
<reference evidence="13 14" key="1">
    <citation type="submission" date="2023-07" db="EMBL/GenBank/DDBJ databases">
        <title>Description of novel actinomycetes strains, isolated from tidal flat sediment.</title>
        <authorList>
            <person name="Lu C."/>
        </authorList>
    </citation>
    <scope>NUCLEOTIDE SEQUENCE [LARGE SCALE GENOMIC DNA]</scope>
    <source>
        <strain evidence="13 14">SYSU T00b441</strain>
    </source>
</reference>
<feature type="binding site" evidence="10">
    <location>
        <position position="184"/>
    </location>
    <ligand>
        <name>NAD(+)</name>
        <dbReference type="ChEBI" id="CHEBI:57540"/>
    </ligand>
</feature>
<dbReference type="CDD" id="cd00114">
    <property type="entry name" value="LIGANc"/>
    <property type="match status" value="1"/>
</dbReference>
<keyword evidence="3 10" id="KW-0479">Metal-binding</keyword>
<feature type="binding site" evidence="10">
    <location>
        <begin position="94"/>
        <end position="95"/>
    </location>
    <ligand>
        <name>NAD(+)</name>
        <dbReference type="ChEBI" id="CHEBI:57540"/>
    </ligand>
</feature>
<feature type="binding site" evidence="10">
    <location>
        <position position="443"/>
    </location>
    <ligand>
        <name>Zn(2+)</name>
        <dbReference type="ChEBI" id="CHEBI:29105"/>
    </ligand>
</feature>
<evidence type="ECO:0000256" key="9">
    <source>
        <dbReference type="ARBA" id="ARBA00034005"/>
    </source>
</evidence>
<evidence type="ECO:0000256" key="8">
    <source>
        <dbReference type="ARBA" id="ARBA00023204"/>
    </source>
</evidence>
<dbReference type="RefSeq" id="WP_304601823.1">
    <property type="nucleotide sequence ID" value="NZ_JAUQYP010000001.1"/>
</dbReference>
<evidence type="ECO:0000313" key="14">
    <source>
        <dbReference type="Proteomes" id="UP001232536"/>
    </source>
</evidence>
<dbReference type="HAMAP" id="MF_01588">
    <property type="entry name" value="DNA_ligase_A"/>
    <property type="match status" value="1"/>
</dbReference>
<keyword evidence="10" id="KW-0464">Manganese</keyword>
<comment type="similarity">
    <text evidence="10">Belongs to the NAD-dependent DNA ligase family. LigA subfamily.</text>
</comment>
<protein>
    <recommendedName>
        <fullName evidence="10 11">DNA ligase</fullName>
        <ecNumber evidence="10 11">6.5.1.2</ecNumber>
    </recommendedName>
    <alternativeName>
        <fullName evidence="10">Polydeoxyribonucleotide synthase [NAD(+)]</fullName>
    </alternativeName>
</protein>
<keyword evidence="8 10" id="KW-0234">DNA repair</keyword>
<dbReference type="InterPro" id="IPR001679">
    <property type="entry name" value="DNA_ligase"/>
</dbReference>
<comment type="cofactor">
    <cofactor evidence="10">
        <name>Mg(2+)</name>
        <dbReference type="ChEBI" id="CHEBI:18420"/>
    </cofactor>
    <cofactor evidence="10">
        <name>Mn(2+)</name>
        <dbReference type="ChEBI" id="CHEBI:29035"/>
    </cofactor>
</comment>
<dbReference type="InterPro" id="IPR004150">
    <property type="entry name" value="NAD_DNA_ligase_OB"/>
</dbReference>
<feature type="binding site" evidence="10">
    <location>
        <position position="424"/>
    </location>
    <ligand>
        <name>Zn(2+)</name>
        <dbReference type="ChEBI" id="CHEBI:29105"/>
    </ligand>
</feature>
<keyword evidence="7 10" id="KW-0520">NAD</keyword>
<sequence length="790" mass="85210">MSETESSAGPQPADPAARRRWAELAGQVREHRAAYYERDAPTISDAEFDALMRELDVLEAAYPELRTPDSPTQVVGGGVAQQFAEVQHAEQMLSLDNVFSAAELDGWAARVLRDAGAAPHWLCELKIDGLAIALLYENGRLVRAATRGDGRTGEDVTANVLTIADVPRWLRGDDVPERIEVRGEVFFPVEAFEALNAERVAAGEAPFANPRNSAAGSLRQKDPAVTASRPLRLYCHGIGGLVWAGHEAATGRQSQTYELLASWGLPVSPYSRVVDDLDGVHAMVEYYAEHRHDVEHEIDGIVVKVDETATQRALGATSRAPRWAIAYKYPPEEVNTRLLDIRVNVGRTGRVTPFGVMEPVKVAGSTVRMATLHNQDVVKAKGVRIGDVVVLRKAGDVIPEILGPAPRAADDDVERREFVMPSTCPECGTPLRPMREGDVDLRCPNARTCPAQVRGRVEHIGSRGALDVEALGEVTAAALTQPEIPDAPPVVNEAELFELVGYAPDARPEQRDRVRAASLARLMQVEVVVRDPETGEPRADDDGVVRRRAPFRKVARYGRAEVAAAQAEGRELPEWEPSSAALTLLDELESAKTKQFWRVLVALSIRNVGPTAARALAQRFGSMRDLREVLDGERTAAVAVLSEVDGVGPVIAESILDWYGEDWHREILDRWLAAGVVMRDERDESTPRTLEGVTVVVTGSLERYTRDGAKEAILARGGKAAGSVSKSTDFVVVGANAGSKETKARELGRPILDEAGFEVLLASGPDAVAGLVEGATDAGTGQGAGAGGHA</sequence>
<dbReference type="GO" id="GO:0003911">
    <property type="term" value="F:DNA ligase (NAD+) activity"/>
    <property type="evidence" value="ECO:0007669"/>
    <property type="project" value="UniProtKB-EC"/>
</dbReference>
<feature type="binding site" evidence="10">
    <location>
        <begin position="45"/>
        <end position="49"/>
    </location>
    <ligand>
        <name>NAD(+)</name>
        <dbReference type="ChEBI" id="CHEBI:57540"/>
    </ligand>
</feature>
<keyword evidence="6 10" id="KW-0460">Magnesium</keyword>
<dbReference type="Gene3D" id="2.40.50.140">
    <property type="entry name" value="Nucleic acid-binding proteins"/>
    <property type="match status" value="1"/>
</dbReference>